<accession>A0A179H454</accession>
<dbReference type="Proteomes" id="UP000078240">
    <property type="component" value="Unassembled WGS sequence"/>
</dbReference>
<comment type="caution">
    <text evidence="1">The sequence shown here is derived from an EMBL/GenBank/DDBJ whole genome shotgun (WGS) entry which is preliminary data.</text>
</comment>
<sequence length="186" mass="19729">MRSSGRLSSSDSSLAMSIPSRVAATRWAAVICLSSFSTRRSLLIRSLYAAGSMSSTSLAALAAGCPSPDSSARLLFSASRPMPPRLSFTVTLMGSVMPEGLPCPDCLPSPPPVNPILAIMASPLLCCVRGASNKDVDKAFSRACSASFASCAFDFMKPRSRASRLSRAARCKEVSFWIGSWMTMVM</sequence>
<evidence type="ECO:0000313" key="2">
    <source>
        <dbReference type="Proteomes" id="UP000078240"/>
    </source>
</evidence>
<gene>
    <name evidence="1" type="ORF">VFPBJ_03148</name>
</gene>
<name>A0A179H454_PURLI</name>
<proteinExistence type="predicted"/>
<protein>
    <submittedName>
        <fullName evidence="1">Uncharacterized protein</fullName>
    </submittedName>
</protein>
<reference evidence="1 2" key="1">
    <citation type="submission" date="2016-01" db="EMBL/GenBank/DDBJ databases">
        <title>Biosynthesis of antibiotic leucinostatins and their inhibition on Phytophthora in bio-control Purpureocillium lilacinum.</title>
        <authorList>
            <person name="Wang G."/>
            <person name="Liu Z."/>
            <person name="Lin R."/>
            <person name="Li E."/>
            <person name="Mao Z."/>
            <person name="Ling J."/>
            <person name="Yin W."/>
            <person name="Xie B."/>
        </authorList>
    </citation>
    <scope>NUCLEOTIDE SEQUENCE [LARGE SCALE GENOMIC DNA]</scope>
    <source>
        <strain evidence="1">PLBJ-1</strain>
    </source>
</reference>
<evidence type="ECO:0000313" key="1">
    <source>
        <dbReference type="EMBL" id="OAQ84380.1"/>
    </source>
</evidence>
<dbReference type="EMBL" id="LSBH01000002">
    <property type="protein sequence ID" value="OAQ84380.1"/>
    <property type="molecule type" value="Genomic_DNA"/>
</dbReference>
<organism evidence="1 2">
    <name type="scientific">Purpureocillium lilacinum</name>
    <name type="common">Paecilomyces lilacinus</name>
    <dbReference type="NCBI Taxonomy" id="33203"/>
    <lineage>
        <taxon>Eukaryota</taxon>
        <taxon>Fungi</taxon>
        <taxon>Dikarya</taxon>
        <taxon>Ascomycota</taxon>
        <taxon>Pezizomycotina</taxon>
        <taxon>Sordariomycetes</taxon>
        <taxon>Hypocreomycetidae</taxon>
        <taxon>Hypocreales</taxon>
        <taxon>Ophiocordycipitaceae</taxon>
        <taxon>Purpureocillium</taxon>
    </lineage>
</organism>
<dbReference type="AlphaFoldDB" id="A0A179H454"/>